<comment type="similarity">
    <text evidence="1">Belongs to the cytochrome P450 family.</text>
</comment>
<dbReference type="Gene3D" id="1.10.630.10">
    <property type="entry name" value="Cytochrome P450"/>
    <property type="match status" value="1"/>
</dbReference>
<dbReference type="Pfam" id="PF00067">
    <property type="entry name" value="p450"/>
    <property type="match status" value="2"/>
</dbReference>
<evidence type="ECO:0000256" key="6">
    <source>
        <dbReference type="ARBA" id="ARBA00023033"/>
    </source>
</evidence>
<protein>
    <submittedName>
        <fullName evidence="8">Uncharacterized protein</fullName>
    </submittedName>
</protein>
<evidence type="ECO:0000256" key="4">
    <source>
        <dbReference type="ARBA" id="ARBA00023002"/>
    </source>
</evidence>
<evidence type="ECO:0000256" key="5">
    <source>
        <dbReference type="ARBA" id="ARBA00023004"/>
    </source>
</evidence>
<dbReference type="GO" id="GO:0020037">
    <property type="term" value="F:heme binding"/>
    <property type="evidence" value="ECO:0007669"/>
    <property type="project" value="InterPro"/>
</dbReference>
<evidence type="ECO:0000256" key="1">
    <source>
        <dbReference type="ARBA" id="ARBA00010617"/>
    </source>
</evidence>
<evidence type="ECO:0000256" key="2">
    <source>
        <dbReference type="ARBA" id="ARBA00022617"/>
    </source>
</evidence>
<organism evidence="7 8">
    <name type="scientific">Ditylenchus dipsaci</name>
    <dbReference type="NCBI Taxonomy" id="166011"/>
    <lineage>
        <taxon>Eukaryota</taxon>
        <taxon>Metazoa</taxon>
        <taxon>Ecdysozoa</taxon>
        <taxon>Nematoda</taxon>
        <taxon>Chromadorea</taxon>
        <taxon>Rhabditida</taxon>
        <taxon>Tylenchina</taxon>
        <taxon>Tylenchomorpha</taxon>
        <taxon>Sphaerularioidea</taxon>
        <taxon>Anguinidae</taxon>
        <taxon>Anguininae</taxon>
        <taxon>Ditylenchus</taxon>
    </lineage>
</organism>
<evidence type="ECO:0000256" key="3">
    <source>
        <dbReference type="ARBA" id="ARBA00022723"/>
    </source>
</evidence>
<dbReference type="InterPro" id="IPR036396">
    <property type="entry name" value="Cyt_P450_sf"/>
</dbReference>
<name>A0A915D089_9BILA</name>
<dbReference type="InterPro" id="IPR050705">
    <property type="entry name" value="Cytochrome_P450_3A"/>
</dbReference>
<dbReference type="InterPro" id="IPR001128">
    <property type="entry name" value="Cyt_P450"/>
</dbReference>
<evidence type="ECO:0000313" key="8">
    <source>
        <dbReference type="WBParaSite" id="jg1402"/>
    </source>
</evidence>
<dbReference type="PANTHER" id="PTHR24302">
    <property type="entry name" value="CYTOCHROME P450 FAMILY 3"/>
    <property type="match status" value="1"/>
</dbReference>
<dbReference type="PANTHER" id="PTHR24302:SF15">
    <property type="entry name" value="FATTY-ACID PEROXYGENASE"/>
    <property type="match status" value="1"/>
</dbReference>
<keyword evidence="6" id="KW-0503">Monooxygenase</keyword>
<keyword evidence="7" id="KW-1185">Reference proteome</keyword>
<keyword evidence="2" id="KW-0349">Heme</keyword>
<evidence type="ECO:0000313" key="7">
    <source>
        <dbReference type="Proteomes" id="UP000887574"/>
    </source>
</evidence>
<sequence>MGRLGLDVIGRVGFSLDLNTHGDNENAFLLHTRNAMDGLFYGWRASFLLFCPFFAETFETVFGVDLVENARSRSTSQRKIQRYIPTADERNFDIIHQEIYEDDTDSSNNDRNISKVELVAQSYVILVAGYEATAETLHLAIYLLALHQDIQDHVREEIFHVMGDDDEDVSPAPRINRECTQDITLNGIQLVEGDMVNIPVFALHNNPTTFHNLKNLILTDFVLKKKAKDSPTVMCRLEQVRETA</sequence>
<dbReference type="GO" id="GO:0016705">
    <property type="term" value="F:oxidoreductase activity, acting on paired donors, with incorporation or reduction of molecular oxygen"/>
    <property type="evidence" value="ECO:0007669"/>
    <property type="project" value="InterPro"/>
</dbReference>
<proteinExistence type="inferred from homology"/>
<dbReference type="AlphaFoldDB" id="A0A915D089"/>
<reference evidence="8" key="1">
    <citation type="submission" date="2022-11" db="UniProtKB">
        <authorList>
            <consortium name="WormBaseParasite"/>
        </authorList>
    </citation>
    <scope>IDENTIFICATION</scope>
</reference>
<keyword evidence="3" id="KW-0479">Metal-binding</keyword>
<keyword evidence="5" id="KW-0408">Iron</keyword>
<dbReference type="SUPFAM" id="SSF48264">
    <property type="entry name" value="Cytochrome P450"/>
    <property type="match status" value="1"/>
</dbReference>
<dbReference type="WBParaSite" id="jg1402">
    <property type="protein sequence ID" value="jg1402"/>
    <property type="gene ID" value="jg1402"/>
</dbReference>
<accession>A0A915D089</accession>
<dbReference type="GO" id="GO:0008395">
    <property type="term" value="F:steroid hydroxylase activity"/>
    <property type="evidence" value="ECO:0007669"/>
    <property type="project" value="TreeGrafter"/>
</dbReference>
<dbReference type="GO" id="GO:0005506">
    <property type="term" value="F:iron ion binding"/>
    <property type="evidence" value="ECO:0007669"/>
    <property type="project" value="InterPro"/>
</dbReference>
<keyword evidence="4" id="KW-0560">Oxidoreductase</keyword>
<dbReference type="Proteomes" id="UP000887574">
    <property type="component" value="Unplaced"/>
</dbReference>